<dbReference type="InterPro" id="IPR036640">
    <property type="entry name" value="ABC1_TM_sf"/>
</dbReference>
<dbReference type="PANTHER" id="PTHR43394:SF1">
    <property type="entry name" value="ATP-BINDING CASSETTE SUB-FAMILY B MEMBER 10, MITOCHONDRIAL"/>
    <property type="match status" value="1"/>
</dbReference>
<dbReference type="InterPro" id="IPR011527">
    <property type="entry name" value="ABC1_TM_dom"/>
</dbReference>
<dbReference type="InterPro" id="IPR027417">
    <property type="entry name" value="P-loop_NTPase"/>
</dbReference>
<dbReference type="InterPro" id="IPR039421">
    <property type="entry name" value="Type_1_exporter"/>
</dbReference>
<evidence type="ECO:0000256" key="11">
    <source>
        <dbReference type="SAM" id="Phobius"/>
    </source>
</evidence>
<keyword evidence="4" id="KW-1003">Cell membrane</keyword>
<dbReference type="GO" id="GO:0016887">
    <property type="term" value="F:ATP hydrolysis activity"/>
    <property type="evidence" value="ECO:0007669"/>
    <property type="project" value="InterPro"/>
</dbReference>
<evidence type="ECO:0000256" key="4">
    <source>
        <dbReference type="ARBA" id="ARBA00022475"/>
    </source>
</evidence>
<name>A0A512C374_9HYPH</name>
<evidence type="ECO:0000256" key="2">
    <source>
        <dbReference type="ARBA" id="ARBA00005417"/>
    </source>
</evidence>
<dbReference type="PROSITE" id="PS50929">
    <property type="entry name" value="ABC_TM1F"/>
    <property type="match status" value="1"/>
</dbReference>
<feature type="transmembrane region" description="Helical" evidence="11">
    <location>
        <begin position="259"/>
        <end position="279"/>
    </location>
</feature>
<keyword evidence="9 11" id="KW-1133">Transmembrane helix</keyword>
<gene>
    <name evidence="14" type="ORF">MAE02_63640</name>
</gene>
<evidence type="ECO:0000256" key="9">
    <source>
        <dbReference type="ARBA" id="ARBA00022989"/>
    </source>
</evidence>
<dbReference type="PROSITE" id="PS00211">
    <property type="entry name" value="ABC_TRANSPORTER_1"/>
    <property type="match status" value="1"/>
</dbReference>
<dbReference type="Gene3D" id="3.40.50.300">
    <property type="entry name" value="P-loop containing nucleotide triphosphate hydrolases"/>
    <property type="match status" value="1"/>
</dbReference>
<keyword evidence="10 11" id="KW-0472">Membrane</keyword>
<dbReference type="Pfam" id="PF00005">
    <property type="entry name" value="ABC_tran"/>
    <property type="match status" value="1"/>
</dbReference>
<evidence type="ECO:0000256" key="10">
    <source>
        <dbReference type="ARBA" id="ARBA00023136"/>
    </source>
</evidence>
<dbReference type="GO" id="GO:0006508">
    <property type="term" value="P:proteolysis"/>
    <property type="evidence" value="ECO:0007669"/>
    <property type="project" value="InterPro"/>
</dbReference>
<evidence type="ECO:0000313" key="14">
    <source>
        <dbReference type="EMBL" id="GEO18668.1"/>
    </source>
</evidence>
<proteinExistence type="inferred from homology"/>
<keyword evidence="15" id="KW-1185">Reference proteome</keyword>
<evidence type="ECO:0000256" key="8">
    <source>
        <dbReference type="ARBA" id="ARBA00022840"/>
    </source>
</evidence>
<evidence type="ECO:0000259" key="12">
    <source>
        <dbReference type="PROSITE" id="PS50893"/>
    </source>
</evidence>
<dbReference type="InterPro" id="IPR003439">
    <property type="entry name" value="ABC_transporter-like_ATP-bd"/>
</dbReference>
<comment type="similarity">
    <text evidence="2">Belongs to the ABC transporter superfamily.</text>
</comment>
<evidence type="ECO:0000256" key="7">
    <source>
        <dbReference type="ARBA" id="ARBA00022801"/>
    </source>
</evidence>
<dbReference type="PROSITE" id="PS50893">
    <property type="entry name" value="ABC_TRANSPORTER_2"/>
    <property type="match status" value="1"/>
</dbReference>
<dbReference type="GO" id="GO:0005524">
    <property type="term" value="F:ATP binding"/>
    <property type="evidence" value="ECO:0007669"/>
    <property type="project" value="UniProtKB-KW"/>
</dbReference>
<dbReference type="GO" id="GO:0005886">
    <property type="term" value="C:plasma membrane"/>
    <property type="evidence" value="ECO:0007669"/>
    <property type="project" value="UniProtKB-SubCell"/>
</dbReference>
<accession>A0A512C374</accession>
<evidence type="ECO:0000256" key="1">
    <source>
        <dbReference type="ARBA" id="ARBA00004651"/>
    </source>
</evidence>
<evidence type="ECO:0000256" key="3">
    <source>
        <dbReference type="ARBA" id="ARBA00022448"/>
    </source>
</evidence>
<keyword evidence="7" id="KW-0378">Hydrolase</keyword>
<dbReference type="SUPFAM" id="SSF52540">
    <property type="entry name" value="P-loop containing nucleoside triphosphate hydrolases"/>
    <property type="match status" value="1"/>
</dbReference>
<evidence type="ECO:0000313" key="15">
    <source>
        <dbReference type="Proteomes" id="UP000321085"/>
    </source>
</evidence>
<dbReference type="SMART" id="SM00382">
    <property type="entry name" value="AAA"/>
    <property type="match status" value="1"/>
</dbReference>
<keyword evidence="5 11" id="KW-0812">Transmembrane</keyword>
<dbReference type="InterPro" id="IPR005074">
    <property type="entry name" value="Peptidase_C39"/>
</dbReference>
<dbReference type="PANTHER" id="PTHR43394">
    <property type="entry name" value="ATP-DEPENDENT PERMEASE MDL1, MITOCHONDRIAL"/>
    <property type="match status" value="1"/>
</dbReference>
<dbReference type="Gene3D" id="1.20.1560.10">
    <property type="entry name" value="ABC transporter type 1, transmembrane domain"/>
    <property type="match status" value="1"/>
</dbReference>
<dbReference type="AlphaFoldDB" id="A0A512C374"/>
<keyword evidence="6" id="KW-0547">Nucleotide-binding</keyword>
<dbReference type="GO" id="GO:0015421">
    <property type="term" value="F:ABC-type oligopeptide transporter activity"/>
    <property type="evidence" value="ECO:0007669"/>
    <property type="project" value="TreeGrafter"/>
</dbReference>
<dbReference type="InterPro" id="IPR003593">
    <property type="entry name" value="AAA+_ATPase"/>
</dbReference>
<sequence length="698" mass="77371">MLASENGCFVNVESLRSRYFADRTEVLVNELINVASEFELRLKVRDLVWQDLLDGRFDGPLLLVLKNGNVVVARGAEPGEQPRVAVSDPMFQSGAVFSVTRDQLEKSWTGLALLTAPMAAQKSGQRDFGFSWFIQKLKPSRGMVRDIFIASFSMHLATLAVPLFFQIILDKVLPNRAMTTLVTITVGVCVLLIFDAAFNYLRNLLLAFLTRRFEQSISDDLVTHLISLPIEFFNKNSSGVLLHRINEANNVKDFLASRIFNTVLDMTAVVVFMPVLALYSLPLTGIVLLVTVLAFAVLYFTGQRFNQQLKDMHAVEGRRKGYLTELIQGIATVKTLAIENFCIRRWRRLSADYAGRGLDLARTSALARAVITGFERTVPILIGAAGVVLVLDDKMTVGALIAFNMLGTRVSGPLIQCAALLQDYQKAVLSLHLVGELMQTEPESHSGELANALRGDIEFESVSFSYPNMAAPALKAVSLRLTAGQTIGVVGRSGSGKTTLTRLLQKLYLPQSGIIRIDGQDLREIETRHLRTSVGVVQQDNYFFRGTVRENIALGHPEAAMEDVVRAAEMAGADEFIELLPHGYGSLLEENAHNLSGGQRQRLAIARALIGRPTLMIFDEATSALDPESEAVVRNSLRRICRGRTTIIITHRLSFVRDADQIVVLDRGQVVAVGKHEKLLRECLMYRDLWNQQARVMS</sequence>
<keyword evidence="3" id="KW-0813">Transport</keyword>
<dbReference type="InterPro" id="IPR017871">
    <property type="entry name" value="ABC_transporter-like_CS"/>
</dbReference>
<dbReference type="SUPFAM" id="SSF90123">
    <property type="entry name" value="ABC transporter transmembrane region"/>
    <property type="match status" value="1"/>
</dbReference>
<dbReference type="EMBL" id="BJYU01000225">
    <property type="protein sequence ID" value="GEO18668.1"/>
    <property type="molecule type" value="Genomic_DNA"/>
</dbReference>
<evidence type="ECO:0000256" key="6">
    <source>
        <dbReference type="ARBA" id="ARBA00022741"/>
    </source>
</evidence>
<feature type="transmembrane region" description="Helical" evidence="11">
    <location>
        <begin position="147"/>
        <end position="169"/>
    </location>
</feature>
<dbReference type="FunFam" id="3.40.50.300:FF:000299">
    <property type="entry name" value="ABC transporter ATP-binding protein/permease"/>
    <property type="match status" value="1"/>
</dbReference>
<keyword evidence="8" id="KW-0067">ATP-binding</keyword>
<protein>
    <submittedName>
        <fullName evidence="14">ABC export transporter fused inner membrane and ATPases</fullName>
    </submittedName>
</protein>
<feature type="domain" description="ABC transmembrane type-1" evidence="13">
    <location>
        <begin position="147"/>
        <end position="426"/>
    </location>
</feature>
<comment type="caution">
    <text evidence="14">The sequence shown here is derived from an EMBL/GenBank/DDBJ whole genome shotgun (WGS) entry which is preliminary data.</text>
</comment>
<dbReference type="Pfam" id="PF03412">
    <property type="entry name" value="Peptidase_C39"/>
    <property type="match status" value="1"/>
</dbReference>
<dbReference type="Gene3D" id="3.90.70.10">
    <property type="entry name" value="Cysteine proteinases"/>
    <property type="match status" value="1"/>
</dbReference>
<dbReference type="Pfam" id="PF00664">
    <property type="entry name" value="ABC_membrane"/>
    <property type="match status" value="1"/>
</dbReference>
<feature type="transmembrane region" description="Helical" evidence="11">
    <location>
        <begin position="181"/>
        <end position="201"/>
    </location>
</feature>
<comment type="subcellular location">
    <subcellularLocation>
        <location evidence="1">Cell membrane</location>
        <topology evidence="1">Multi-pass membrane protein</topology>
    </subcellularLocation>
</comment>
<dbReference type="Proteomes" id="UP000321085">
    <property type="component" value="Unassembled WGS sequence"/>
</dbReference>
<evidence type="ECO:0000259" key="13">
    <source>
        <dbReference type="PROSITE" id="PS50929"/>
    </source>
</evidence>
<feature type="domain" description="ABC transporter" evidence="12">
    <location>
        <begin position="457"/>
        <end position="692"/>
    </location>
</feature>
<feature type="transmembrane region" description="Helical" evidence="11">
    <location>
        <begin position="285"/>
        <end position="302"/>
    </location>
</feature>
<evidence type="ECO:0000256" key="5">
    <source>
        <dbReference type="ARBA" id="ARBA00022692"/>
    </source>
</evidence>
<reference evidence="14 15" key="1">
    <citation type="submission" date="2019-07" db="EMBL/GenBank/DDBJ databases">
        <title>Whole genome shotgun sequence of Microvirga aerophila NBRC 106136.</title>
        <authorList>
            <person name="Hosoyama A."/>
            <person name="Uohara A."/>
            <person name="Ohji S."/>
            <person name="Ichikawa N."/>
        </authorList>
    </citation>
    <scope>NUCLEOTIDE SEQUENCE [LARGE SCALE GENOMIC DNA]</scope>
    <source>
        <strain evidence="14 15">NBRC 106136</strain>
    </source>
</reference>
<organism evidence="14 15">
    <name type="scientific">Microvirga aerophila</name>
    <dbReference type="NCBI Taxonomy" id="670291"/>
    <lineage>
        <taxon>Bacteria</taxon>
        <taxon>Pseudomonadati</taxon>
        <taxon>Pseudomonadota</taxon>
        <taxon>Alphaproteobacteria</taxon>
        <taxon>Hyphomicrobiales</taxon>
        <taxon>Methylobacteriaceae</taxon>
        <taxon>Microvirga</taxon>
    </lineage>
</organism>
<dbReference type="GO" id="GO:0008233">
    <property type="term" value="F:peptidase activity"/>
    <property type="evidence" value="ECO:0007669"/>
    <property type="project" value="InterPro"/>
</dbReference>